<evidence type="ECO:0000313" key="3">
    <source>
        <dbReference type="EMBL" id="RKP26626.1"/>
    </source>
</evidence>
<sequence>MPAFSASTAYFYFFTPTAHSLPSLFQLQNENLREQLAKLTSDSGRDQKNLDEVQAERERLEAQLYACQQDNDALQQEVQAAARRQREAEKAQQKEVKMIEKERAAWAEKEAAHQEQLQTLQRQLHRALETRQEEQARKLGDQYVRAHAPVLMSLYFRRLSRLDTRQVIHEHAAASPQAHAQQRELVAARKTIRDQEKLITELRDRIEQDQGSAAELSEQYNSQAMRTAILRAENKELKELNQALQEDNESYQILLQERTMNGDFMLRSASESSQHDRPSATGLGIDLAAELTRAMSPPGSPRRGSAPGLLDSLEHSLINENGKLKGEVKALKDEIKALTLYINKILSRIMEKEQLVNVLARDYEEPTIPEEPAKPPAPRRRLSLLVTPSMLSPRNKASTTPRLHRAAKTTSLISGFS</sequence>
<evidence type="ECO:0000256" key="1">
    <source>
        <dbReference type="SAM" id="Coils"/>
    </source>
</evidence>
<feature type="region of interest" description="Disordered" evidence="2">
    <location>
        <begin position="391"/>
        <end position="417"/>
    </location>
</feature>
<accession>A0A4P9Z2J9</accession>
<feature type="coiled-coil region" evidence="1">
    <location>
        <begin position="43"/>
        <end position="137"/>
    </location>
</feature>
<keyword evidence="1" id="KW-0175">Coiled coil</keyword>
<organism evidence="3 4">
    <name type="scientific">Syncephalis pseudoplumigaleata</name>
    <dbReference type="NCBI Taxonomy" id="1712513"/>
    <lineage>
        <taxon>Eukaryota</taxon>
        <taxon>Fungi</taxon>
        <taxon>Fungi incertae sedis</taxon>
        <taxon>Zoopagomycota</taxon>
        <taxon>Zoopagomycotina</taxon>
        <taxon>Zoopagomycetes</taxon>
        <taxon>Zoopagales</taxon>
        <taxon>Piptocephalidaceae</taxon>
        <taxon>Syncephalis</taxon>
    </lineage>
</organism>
<feature type="compositionally biased region" description="Polar residues" evidence="2">
    <location>
        <begin position="408"/>
        <end position="417"/>
    </location>
</feature>
<dbReference type="AlphaFoldDB" id="A0A4P9Z2J9"/>
<dbReference type="EMBL" id="KZ989374">
    <property type="protein sequence ID" value="RKP26626.1"/>
    <property type="molecule type" value="Genomic_DNA"/>
</dbReference>
<keyword evidence="4" id="KW-1185">Reference proteome</keyword>
<dbReference type="PANTHER" id="PTHR38120">
    <property type="entry name" value="EXPRESSED PROTEIN"/>
    <property type="match status" value="1"/>
</dbReference>
<feature type="compositionally biased region" description="Polar residues" evidence="2">
    <location>
        <begin position="391"/>
        <end position="401"/>
    </location>
</feature>
<evidence type="ECO:0000313" key="4">
    <source>
        <dbReference type="Proteomes" id="UP000278143"/>
    </source>
</evidence>
<dbReference type="PANTHER" id="PTHR38120:SF1">
    <property type="entry name" value="M PROTEIN, SEROTYPE 2.1"/>
    <property type="match status" value="1"/>
</dbReference>
<feature type="coiled-coil region" evidence="1">
    <location>
        <begin position="185"/>
        <end position="257"/>
    </location>
</feature>
<name>A0A4P9Z2J9_9FUNG</name>
<evidence type="ECO:0000256" key="2">
    <source>
        <dbReference type="SAM" id="MobiDB-lite"/>
    </source>
</evidence>
<reference evidence="4" key="1">
    <citation type="journal article" date="2018" name="Nat. Microbiol.">
        <title>Leveraging single-cell genomics to expand the fungal tree of life.</title>
        <authorList>
            <person name="Ahrendt S.R."/>
            <person name="Quandt C.A."/>
            <person name="Ciobanu D."/>
            <person name="Clum A."/>
            <person name="Salamov A."/>
            <person name="Andreopoulos B."/>
            <person name="Cheng J.F."/>
            <person name="Woyke T."/>
            <person name="Pelin A."/>
            <person name="Henrissat B."/>
            <person name="Reynolds N.K."/>
            <person name="Benny G.L."/>
            <person name="Smith M.E."/>
            <person name="James T.Y."/>
            <person name="Grigoriev I.V."/>
        </authorList>
    </citation>
    <scope>NUCLEOTIDE SEQUENCE [LARGE SCALE GENOMIC DNA]</scope>
    <source>
        <strain evidence="4">Benny S71-1</strain>
    </source>
</reference>
<gene>
    <name evidence="3" type="ORF">SYNPS1DRAFT_27698</name>
</gene>
<protein>
    <submittedName>
        <fullName evidence="3">Uncharacterized protein</fullName>
    </submittedName>
</protein>
<dbReference type="Proteomes" id="UP000278143">
    <property type="component" value="Unassembled WGS sequence"/>
</dbReference>
<dbReference type="OrthoDB" id="2121319at2759"/>
<proteinExistence type="predicted"/>